<dbReference type="AlphaFoldDB" id="A0A7Y4P3C8"/>
<keyword evidence="3" id="KW-1185">Reference proteome</keyword>
<dbReference type="EMBL" id="JABJRC010000007">
    <property type="protein sequence ID" value="NOL43970.1"/>
    <property type="molecule type" value="Genomic_DNA"/>
</dbReference>
<accession>A0A7Y4P3C8</accession>
<organism evidence="2 3">
    <name type="scientific">Kribbella sandramycini</name>
    <dbReference type="NCBI Taxonomy" id="60450"/>
    <lineage>
        <taxon>Bacteria</taxon>
        <taxon>Bacillati</taxon>
        <taxon>Actinomycetota</taxon>
        <taxon>Actinomycetes</taxon>
        <taxon>Propionibacteriales</taxon>
        <taxon>Kribbellaceae</taxon>
        <taxon>Kribbella</taxon>
    </lineage>
</organism>
<proteinExistence type="predicted"/>
<evidence type="ECO:0000313" key="2">
    <source>
        <dbReference type="EMBL" id="NOL43970.1"/>
    </source>
</evidence>
<keyword evidence="1" id="KW-0472">Membrane</keyword>
<comment type="caution">
    <text evidence="2">The sequence shown here is derived from an EMBL/GenBank/DDBJ whole genome shotgun (WGS) entry which is preliminary data.</text>
</comment>
<evidence type="ECO:0000256" key="1">
    <source>
        <dbReference type="SAM" id="Phobius"/>
    </source>
</evidence>
<evidence type="ECO:0000313" key="3">
    <source>
        <dbReference type="Proteomes" id="UP000534306"/>
    </source>
</evidence>
<keyword evidence="1" id="KW-0812">Transmembrane</keyword>
<reference evidence="2 3" key="1">
    <citation type="submission" date="2020-05" db="EMBL/GenBank/DDBJ databases">
        <title>Genome sequence of Kribbella sandramycini ATCC 39419.</title>
        <authorList>
            <person name="Maclea K.S."/>
            <person name="Fair J.L."/>
        </authorList>
    </citation>
    <scope>NUCLEOTIDE SEQUENCE [LARGE SCALE GENOMIC DNA]</scope>
    <source>
        <strain evidence="2 3">ATCC 39419</strain>
    </source>
</reference>
<protein>
    <submittedName>
        <fullName evidence="2">Uncharacterized protein</fullName>
    </submittedName>
</protein>
<feature type="transmembrane region" description="Helical" evidence="1">
    <location>
        <begin position="24"/>
        <end position="46"/>
    </location>
</feature>
<gene>
    <name evidence="2" type="ORF">HPO96_27345</name>
</gene>
<keyword evidence="1" id="KW-1133">Transmembrane helix</keyword>
<sequence length="125" mass="13987">MVAKGSAHFVFGQEENGDVFAERYFLFPVVAIAFAVVMVLLCRWAFSKAKGGSLVRRVDHGPATRDSFGLLIDVRTERSHNEARIAVSKLKDFGIKATTARTREGWTVYVWPKDEQAARGLLDTR</sequence>
<name>A0A7Y4P3C8_9ACTN</name>
<dbReference type="Proteomes" id="UP000534306">
    <property type="component" value="Unassembled WGS sequence"/>
</dbReference>